<gene>
    <name evidence="2" type="ORF">DM194_12855</name>
</gene>
<dbReference type="EMBL" id="CP029830">
    <property type="protein sequence ID" value="AWU95250.1"/>
    <property type="molecule type" value="Genomic_DNA"/>
</dbReference>
<dbReference type="PANTHER" id="PTHR43685:SF2">
    <property type="entry name" value="GLYCOSYLTRANSFERASE 2-LIKE DOMAIN-CONTAINING PROTEIN"/>
    <property type="match status" value="1"/>
</dbReference>
<dbReference type="Proteomes" id="UP000249605">
    <property type="component" value="Plasmid unnamed1"/>
</dbReference>
<dbReference type="GO" id="GO:0016740">
    <property type="term" value="F:transferase activity"/>
    <property type="evidence" value="ECO:0007669"/>
    <property type="project" value="UniProtKB-KW"/>
</dbReference>
<name>A0A2U9S6R4_9PROT</name>
<reference evidence="2 3" key="1">
    <citation type="submission" date="2018-06" db="EMBL/GenBank/DDBJ databases">
        <title>Complete genome sequencing of Azospirillum sp. M2T2B2.</title>
        <authorList>
            <person name="Heo J."/>
            <person name="Kim S.-J."/>
            <person name="Kwon S.-W."/>
            <person name="Anandham R."/>
        </authorList>
    </citation>
    <scope>NUCLEOTIDE SEQUENCE [LARGE SCALE GENOMIC DNA]</scope>
    <source>
        <strain evidence="2 3">M2T2B2</strain>
        <plasmid evidence="2 3">unnamed1</plasmid>
    </source>
</reference>
<dbReference type="RefSeq" id="WP_111068022.1">
    <property type="nucleotide sequence ID" value="NZ_CP029830.1"/>
</dbReference>
<dbReference type="PANTHER" id="PTHR43685">
    <property type="entry name" value="GLYCOSYLTRANSFERASE"/>
    <property type="match status" value="1"/>
</dbReference>
<dbReference type="AlphaFoldDB" id="A0A2U9S6R4"/>
<sequence length="294" mass="31310">MHGTGAAQGRLDDGSTGVSVIIPAHRAHDTIVRAVQSLLDQDWTAWEAVIVSDDGTDYRPTLRAAGIDDPRLIFTGTGRLGAGAPAARNAGLAAARLPLVATLDADDRFRPGRLSALAPLALAQGAAFDNVAVVRDEDDSPLLCLYGEGQAPAWLDGEGFLATSVPMFPLVRRDLVPGWDEDVNFCDDVVFNVRVLDAAGPVPLVATPFYEYRQRAGSITCSADSAERAERCYRHVLDRLAGDGLGIRDEALRHSFTQAIAAKRARNAAFEAAFKAGHCTSFQEFLALGEGAIP</sequence>
<dbReference type="InterPro" id="IPR050834">
    <property type="entry name" value="Glycosyltransf_2"/>
</dbReference>
<dbReference type="Gene3D" id="3.90.550.10">
    <property type="entry name" value="Spore Coat Polysaccharide Biosynthesis Protein SpsA, Chain A"/>
    <property type="match status" value="1"/>
</dbReference>
<keyword evidence="3" id="KW-1185">Reference proteome</keyword>
<keyword evidence="2" id="KW-0808">Transferase</keyword>
<proteinExistence type="predicted"/>
<dbReference type="OrthoDB" id="9794124at2"/>
<dbReference type="KEGG" id="azm:DM194_12855"/>
<accession>A0A2U9S6R4</accession>
<dbReference type="SUPFAM" id="SSF53448">
    <property type="entry name" value="Nucleotide-diphospho-sugar transferases"/>
    <property type="match status" value="1"/>
</dbReference>
<feature type="domain" description="Glycosyltransferase 2-like" evidence="1">
    <location>
        <begin position="19"/>
        <end position="137"/>
    </location>
</feature>
<dbReference type="CDD" id="cd00761">
    <property type="entry name" value="Glyco_tranf_GTA_type"/>
    <property type="match status" value="1"/>
</dbReference>
<evidence type="ECO:0000313" key="3">
    <source>
        <dbReference type="Proteomes" id="UP000249605"/>
    </source>
</evidence>
<dbReference type="InterPro" id="IPR001173">
    <property type="entry name" value="Glyco_trans_2-like"/>
</dbReference>
<keyword evidence="2" id="KW-0614">Plasmid</keyword>
<protein>
    <submittedName>
        <fullName evidence="2">Glycosyltransferase family 2 protein</fullName>
    </submittedName>
</protein>
<organism evidence="2 3">
    <name type="scientific">Azospirillum ramasamyi</name>
    <dbReference type="NCBI Taxonomy" id="682998"/>
    <lineage>
        <taxon>Bacteria</taxon>
        <taxon>Pseudomonadati</taxon>
        <taxon>Pseudomonadota</taxon>
        <taxon>Alphaproteobacteria</taxon>
        <taxon>Rhodospirillales</taxon>
        <taxon>Azospirillaceae</taxon>
        <taxon>Azospirillum</taxon>
    </lineage>
</organism>
<dbReference type="InterPro" id="IPR029044">
    <property type="entry name" value="Nucleotide-diphossugar_trans"/>
</dbReference>
<dbReference type="Pfam" id="PF00535">
    <property type="entry name" value="Glycos_transf_2"/>
    <property type="match status" value="1"/>
</dbReference>
<evidence type="ECO:0000259" key="1">
    <source>
        <dbReference type="Pfam" id="PF00535"/>
    </source>
</evidence>
<geneLocation type="plasmid" evidence="2 3">
    <name>unnamed1</name>
</geneLocation>
<evidence type="ECO:0000313" key="2">
    <source>
        <dbReference type="EMBL" id="AWU95250.1"/>
    </source>
</evidence>